<evidence type="ECO:0000256" key="5">
    <source>
        <dbReference type="ARBA" id="ARBA00022705"/>
    </source>
</evidence>
<dbReference type="InterPro" id="IPR001238">
    <property type="entry name" value="DNA-binding_RecF"/>
</dbReference>
<evidence type="ECO:0000256" key="1">
    <source>
        <dbReference type="ARBA" id="ARBA00004496"/>
    </source>
</evidence>
<dbReference type="STRING" id="1123281.SAMN02745180_02458"/>
<evidence type="ECO:0000256" key="8">
    <source>
        <dbReference type="ARBA" id="ARBA00022840"/>
    </source>
</evidence>
<dbReference type="Gene3D" id="3.40.50.300">
    <property type="entry name" value="P-loop containing nucleotide triphosphate hydrolases"/>
    <property type="match status" value="1"/>
</dbReference>
<evidence type="ECO:0000256" key="12">
    <source>
        <dbReference type="HAMAP-Rule" id="MF_00365"/>
    </source>
</evidence>
<dbReference type="GO" id="GO:0003697">
    <property type="term" value="F:single-stranded DNA binding"/>
    <property type="evidence" value="ECO:0007669"/>
    <property type="project" value="UniProtKB-UniRule"/>
</dbReference>
<gene>
    <name evidence="12" type="primary">recF</name>
    <name evidence="15" type="ORF">SAMN02745180_02458</name>
</gene>
<evidence type="ECO:0000256" key="13">
    <source>
        <dbReference type="RuleBase" id="RU000578"/>
    </source>
</evidence>
<keyword evidence="7 12" id="KW-0227">DNA damage</keyword>
<dbReference type="Gene3D" id="1.20.1050.90">
    <property type="entry name" value="RecF/RecN/SMC, N-terminal domain"/>
    <property type="match status" value="1"/>
</dbReference>
<dbReference type="GO" id="GO:0009432">
    <property type="term" value="P:SOS response"/>
    <property type="evidence" value="ECO:0007669"/>
    <property type="project" value="UniProtKB-UniRule"/>
</dbReference>
<evidence type="ECO:0000313" key="15">
    <source>
        <dbReference type="EMBL" id="SHI15522.1"/>
    </source>
</evidence>
<dbReference type="PANTHER" id="PTHR32182:SF0">
    <property type="entry name" value="DNA REPLICATION AND REPAIR PROTEIN RECF"/>
    <property type="match status" value="1"/>
</dbReference>
<dbReference type="GO" id="GO:0000731">
    <property type="term" value="P:DNA synthesis involved in DNA repair"/>
    <property type="evidence" value="ECO:0007669"/>
    <property type="project" value="TreeGrafter"/>
</dbReference>
<dbReference type="GO" id="GO:0005737">
    <property type="term" value="C:cytoplasm"/>
    <property type="evidence" value="ECO:0007669"/>
    <property type="project" value="UniProtKB-SubCell"/>
</dbReference>
<dbReference type="RefSeq" id="WP_072745086.1">
    <property type="nucleotide sequence ID" value="NZ_FQXR01000015.1"/>
</dbReference>
<dbReference type="AlphaFoldDB" id="A0A1M5YTV9"/>
<dbReference type="GO" id="GO:0006302">
    <property type="term" value="P:double-strand break repair"/>
    <property type="evidence" value="ECO:0007669"/>
    <property type="project" value="TreeGrafter"/>
</dbReference>
<accession>A0A1M5YTV9</accession>
<feature type="domain" description="RecF/RecN/SMC N-terminal" evidence="14">
    <location>
        <begin position="2"/>
        <end position="350"/>
    </location>
</feature>
<dbReference type="Pfam" id="PF02463">
    <property type="entry name" value="SMC_N"/>
    <property type="match status" value="1"/>
</dbReference>
<evidence type="ECO:0000256" key="9">
    <source>
        <dbReference type="ARBA" id="ARBA00023125"/>
    </source>
</evidence>
<dbReference type="InterPro" id="IPR042174">
    <property type="entry name" value="RecF_2"/>
</dbReference>
<keyword evidence="9 12" id="KW-0238">DNA-binding</keyword>
<keyword evidence="16" id="KW-1185">Reference proteome</keyword>
<evidence type="ECO:0000313" key="16">
    <source>
        <dbReference type="Proteomes" id="UP000184389"/>
    </source>
</evidence>
<keyword evidence="5 12" id="KW-0235">DNA replication</keyword>
<evidence type="ECO:0000256" key="7">
    <source>
        <dbReference type="ARBA" id="ARBA00022763"/>
    </source>
</evidence>
<keyword evidence="10 12" id="KW-0234">DNA repair</keyword>
<dbReference type="CDD" id="cd03242">
    <property type="entry name" value="ABC_RecF"/>
    <property type="match status" value="1"/>
</dbReference>
<feature type="binding site" evidence="12">
    <location>
        <begin position="30"/>
        <end position="37"/>
    </location>
    <ligand>
        <name>ATP</name>
        <dbReference type="ChEBI" id="CHEBI:30616"/>
    </ligand>
</feature>
<comment type="similarity">
    <text evidence="2 12 13">Belongs to the RecF family.</text>
</comment>
<evidence type="ECO:0000259" key="14">
    <source>
        <dbReference type="Pfam" id="PF02463"/>
    </source>
</evidence>
<dbReference type="EMBL" id="FQXR01000015">
    <property type="protein sequence ID" value="SHI15522.1"/>
    <property type="molecule type" value="Genomic_DNA"/>
</dbReference>
<dbReference type="InterPro" id="IPR003395">
    <property type="entry name" value="RecF/RecN/SMC_N"/>
</dbReference>
<dbReference type="InterPro" id="IPR018078">
    <property type="entry name" value="DNA-binding_RecF_CS"/>
</dbReference>
<dbReference type="SUPFAM" id="SSF52540">
    <property type="entry name" value="P-loop containing nucleoside triphosphate hydrolases"/>
    <property type="match status" value="1"/>
</dbReference>
<reference evidence="15 16" key="1">
    <citation type="submission" date="2016-11" db="EMBL/GenBank/DDBJ databases">
        <authorList>
            <person name="Jaros S."/>
            <person name="Januszkiewicz K."/>
            <person name="Wedrychowicz H."/>
        </authorList>
    </citation>
    <scope>NUCLEOTIDE SEQUENCE [LARGE SCALE GENOMIC DNA]</scope>
    <source>
        <strain evidence="15 16">DSM 13106</strain>
    </source>
</reference>
<dbReference type="InterPro" id="IPR027417">
    <property type="entry name" value="P-loop_NTPase"/>
</dbReference>
<dbReference type="Proteomes" id="UP000184389">
    <property type="component" value="Unassembled WGS sequence"/>
</dbReference>
<evidence type="ECO:0000256" key="2">
    <source>
        <dbReference type="ARBA" id="ARBA00008016"/>
    </source>
</evidence>
<evidence type="ECO:0000256" key="4">
    <source>
        <dbReference type="ARBA" id="ARBA00022490"/>
    </source>
</evidence>
<evidence type="ECO:0000256" key="6">
    <source>
        <dbReference type="ARBA" id="ARBA00022741"/>
    </source>
</evidence>
<protein>
    <recommendedName>
        <fullName evidence="3 12">DNA replication and repair protein RecF</fullName>
    </recommendedName>
</protein>
<keyword evidence="4 12" id="KW-0963">Cytoplasm</keyword>
<dbReference type="GO" id="GO:0006260">
    <property type="term" value="P:DNA replication"/>
    <property type="evidence" value="ECO:0007669"/>
    <property type="project" value="UniProtKB-UniRule"/>
</dbReference>
<evidence type="ECO:0000256" key="3">
    <source>
        <dbReference type="ARBA" id="ARBA00020170"/>
    </source>
</evidence>
<evidence type="ECO:0000256" key="11">
    <source>
        <dbReference type="ARBA" id="ARBA00023236"/>
    </source>
</evidence>
<dbReference type="PROSITE" id="PS00617">
    <property type="entry name" value="RECF_1"/>
    <property type="match status" value="1"/>
</dbReference>
<keyword evidence="8 12" id="KW-0067">ATP-binding</keyword>
<dbReference type="NCBIfam" id="TIGR00611">
    <property type="entry name" value="recf"/>
    <property type="match status" value="1"/>
</dbReference>
<dbReference type="OrthoDB" id="9803889at2"/>
<dbReference type="PROSITE" id="PS00618">
    <property type="entry name" value="RECF_2"/>
    <property type="match status" value="1"/>
</dbReference>
<comment type="subcellular location">
    <subcellularLocation>
        <location evidence="1 12 13">Cytoplasm</location>
    </subcellularLocation>
</comment>
<organism evidence="15 16">
    <name type="scientific">Sporanaerobacter acetigenes DSM 13106</name>
    <dbReference type="NCBI Taxonomy" id="1123281"/>
    <lineage>
        <taxon>Bacteria</taxon>
        <taxon>Bacillati</taxon>
        <taxon>Bacillota</taxon>
        <taxon>Tissierellia</taxon>
        <taxon>Tissierellales</taxon>
        <taxon>Sporanaerobacteraceae</taxon>
        <taxon>Sporanaerobacter</taxon>
    </lineage>
</organism>
<name>A0A1M5YTV9_9FIRM</name>
<sequence>MYVEGISLINFRNYMKVDVDFNSRVNIFLGKNAQGKTNLLESIYICSFGKSFRTNRDKDMINFKKDKCYVGAKIIGKDVDKFIEIKMETDKPKRIRINKIELEKNRELFSGLNVVIFSPEDLKIIKDGPYERRNFLDREISQLKPVYKYNLNRYNKILLQRNNLLKNTKNIEENRQLIEIFDFQLAKIGTDILMEKIKFTEKLSIIANRIHESITNGEEQLFLKYISNVDISSKNKKLIEKSFKEKLKKDLKSDVFRGNTETGPHRDDIEIYINDIDSKIFASQGQQRTAILSMKLAEIDLIQEEKGDSPVLLLDDVLSELDSNRRKYLLDTFKELQIIITSTDTIDLKEFEGLDKRIFYIENGKVI</sequence>
<dbReference type="PANTHER" id="PTHR32182">
    <property type="entry name" value="DNA REPLICATION AND REPAIR PROTEIN RECF"/>
    <property type="match status" value="1"/>
</dbReference>
<comment type="function">
    <text evidence="12 13">The RecF protein is involved in DNA metabolism; it is required for DNA replication and normal SOS inducibility. RecF binds preferentially to single-stranded, linear DNA. It also seems to bind ATP.</text>
</comment>
<keyword evidence="11 12" id="KW-0742">SOS response</keyword>
<keyword evidence="6 12" id="KW-0547">Nucleotide-binding</keyword>
<evidence type="ECO:0000256" key="10">
    <source>
        <dbReference type="ARBA" id="ARBA00023204"/>
    </source>
</evidence>
<dbReference type="GO" id="GO:0005524">
    <property type="term" value="F:ATP binding"/>
    <property type="evidence" value="ECO:0007669"/>
    <property type="project" value="UniProtKB-UniRule"/>
</dbReference>
<proteinExistence type="inferred from homology"/>
<dbReference type="HAMAP" id="MF_00365">
    <property type="entry name" value="RecF"/>
    <property type="match status" value="1"/>
</dbReference>